<proteinExistence type="predicted"/>
<accession>A0A1H9WGX9</accession>
<dbReference type="InterPro" id="IPR025877">
    <property type="entry name" value="MobA-like_NTP_Trfase"/>
</dbReference>
<dbReference type="AlphaFoldDB" id="A0A1H9WGX9"/>
<evidence type="ECO:0000256" key="5">
    <source>
        <dbReference type="ARBA" id="ARBA00048247"/>
    </source>
</evidence>
<keyword evidence="4" id="KW-0012">Acyltransferase</keyword>
<dbReference type="RefSeq" id="WP_093074782.1">
    <property type="nucleotide sequence ID" value="NZ_FOGV01000035.1"/>
</dbReference>
<dbReference type="InterPro" id="IPR011004">
    <property type="entry name" value="Trimer_LpxA-like_sf"/>
</dbReference>
<evidence type="ECO:0000256" key="1">
    <source>
        <dbReference type="ARBA" id="ARBA00022679"/>
    </source>
</evidence>
<sequence length="461" mass="49418">MNTAVILAAGNGRKMWPYSVTKAKPALPVAGKPVISHLIDQLTDEHVGHIIAVIRADHSSVRSILAAYKQITVVTVSSSSGTAESLEAALEHVEEENFALFYGDLYLTPKRMAEWLQACRKTKASACLLTGPYGAEMPQETIGAALGKNGRVANIVAHPRPHYVSERVIGAFLLDKEDICEGLKQQPGLMTNVPTGVMPPDEGMIEQALQHLIENGNYVKNYSIADGFVDLDKPWDIMKANHTAVCDITASLTASNVPASSTLDKTADVRGYVVMGENSHIGKYVRINGNAVIGSNTVIDHGVAIDGPAVIGDNCSITHFAKIAGNSSIGSRNRIGHCAEFSGVSFPNVSFIHYGEVFGVVGEATDIAAGVTIGMARFDDTLQVQTVAGRKEFPDQFGNAVFFGDFVRTGIMSMFMPGVKIGARSVVGSGVCVEQDVASETLLYQKQTLIEKPWGAYKYGW</sequence>
<evidence type="ECO:0000259" key="7">
    <source>
        <dbReference type="Pfam" id="PF12804"/>
    </source>
</evidence>
<name>A0A1H9WGX9_9BACI</name>
<dbReference type="OrthoDB" id="9813880at2"/>
<protein>
    <submittedName>
        <fullName evidence="8">Bifunctional UDP-N-acetylglucosamine pyrophosphorylase / Glucosamine-1-phosphate N-acetyltransferase</fullName>
    </submittedName>
</protein>
<dbReference type="GO" id="GO:0003977">
    <property type="term" value="F:UDP-N-acetylglucosamine diphosphorylase activity"/>
    <property type="evidence" value="ECO:0007669"/>
    <property type="project" value="UniProtKB-EC"/>
</dbReference>
<evidence type="ECO:0000313" key="9">
    <source>
        <dbReference type="Proteomes" id="UP000199318"/>
    </source>
</evidence>
<dbReference type="STRING" id="1464123.SAMN05444126_1354"/>
<dbReference type="Pfam" id="PF12804">
    <property type="entry name" value="NTP_transf_3"/>
    <property type="match status" value="1"/>
</dbReference>
<dbReference type="Proteomes" id="UP000199318">
    <property type="component" value="Unassembled WGS sequence"/>
</dbReference>
<dbReference type="PANTHER" id="PTHR43584">
    <property type="entry name" value="NUCLEOTIDYL TRANSFERASE"/>
    <property type="match status" value="1"/>
</dbReference>
<keyword evidence="9" id="KW-1185">Reference proteome</keyword>
<evidence type="ECO:0000256" key="2">
    <source>
        <dbReference type="ARBA" id="ARBA00022695"/>
    </source>
</evidence>
<dbReference type="SUPFAM" id="SSF53448">
    <property type="entry name" value="Nucleotide-diphospho-sugar transferases"/>
    <property type="match status" value="1"/>
</dbReference>
<keyword evidence="2" id="KW-0548">Nucleotidyltransferase</keyword>
<reference evidence="9" key="1">
    <citation type="submission" date="2016-10" db="EMBL/GenBank/DDBJ databases">
        <authorList>
            <person name="de Groot N.N."/>
        </authorList>
    </citation>
    <scope>NUCLEOTIDE SEQUENCE [LARGE SCALE GENOMIC DNA]</scope>
    <source>
        <strain evidence="9">10nlg</strain>
    </source>
</reference>
<dbReference type="PANTHER" id="PTHR43584:SF8">
    <property type="entry name" value="N-ACETYLMURAMATE ALPHA-1-PHOSPHATE URIDYLYLTRANSFERASE"/>
    <property type="match status" value="1"/>
</dbReference>
<keyword evidence="3" id="KW-0511">Multifunctional enzyme</keyword>
<gene>
    <name evidence="8" type="ORF">SAMN05444126_1354</name>
</gene>
<comment type="catalytic activity">
    <reaction evidence="6">
        <text>N-acetyl-alpha-D-glucosamine 1-phosphate + UTP + H(+) = UDP-N-acetyl-alpha-D-glucosamine + diphosphate</text>
        <dbReference type="Rhea" id="RHEA:13509"/>
        <dbReference type="ChEBI" id="CHEBI:15378"/>
        <dbReference type="ChEBI" id="CHEBI:33019"/>
        <dbReference type="ChEBI" id="CHEBI:46398"/>
        <dbReference type="ChEBI" id="CHEBI:57705"/>
        <dbReference type="ChEBI" id="CHEBI:57776"/>
        <dbReference type="EC" id="2.7.7.23"/>
    </reaction>
</comment>
<evidence type="ECO:0000256" key="4">
    <source>
        <dbReference type="ARBA" id="ARBA00023315"/>
    </source>
</evidence>
<comment type="caution">
    <text evidence="8">The sequence shown here is derived from an EMBL/GenBank/DDBJ whole genome shotgun (WGS) entry which is preliminary data.</text>
</comment>
<comment type="catalytic activity">
    <reaction evidence="5">
        <text>alpha-D-glucosamine 1-phosphate + acetyl-CoA = N-acetyl-alpha-D-glucosamine 1-phosphate + CoA + H(+)</text>
        <dbReference type="Rhea" id="RHEA:13725"/>
        <dbReference type="ChEBI" id="CHEBI:15378"/>
        <dbReference type="ChEBI" id="CHEBI:57287"/>
        <dbReference type="ChEBI" id="CHEBI:57288"/>
        <dbReference type="ChEBI" id="CHEBI:57776"/>
        <dbReference type="ChEBI" id="CHEBI:58516"/>
        <dbReference type="EC" id="2.3.1.157"/>
    </reaction>
</comment>
<evidence type="ECO:0000256" key="6">
    <source>
        <dbReference type="ARBA" id="ARBA00048493"/>
    </source>
</evidence>
<dbReference type="EMBL" id="FOGV01000035">
    <property type="protein sequence ID" value="SES33009.1"/>
    <property type="molecule type" value="Genomic_DNA"/>
</dbReference>
<keyword evidence="1" id="KW-0808">Transferase</keyword>
<evidence type="ECO:0000256" key="3">
    <source>
        <dbReference type="ARBA" id="ARBA00023268"/>
    </source>
</evidence>
<dbReference type="SUPFAM" id="SSF51161">
    <property type="entry name" value="Trimeric LpxA-like enzymes"/>
    <property type="match status" value="1"/>
</dbReference>
<organism evidence="8 9">
    <name type="scientific">Salisediminibacterium halotolerans</name>
    <dbReference type="NCBI Taxonomy" id="517425"/>
    <lineage>
        <taxon>Bacteria</taxon>
        <taxon>Bacillati</taxon>
        <taxon>Bacillota</taxon>
        <taxon>Bacilli</taxon>
        <taxon>Bacillales</taxon>
        <taxon>Bacillaceae</taxon>
        <taxon>Salisediminibacterium</taxon>
    </lineage>
</organism>
<feature type="domain" description="MobA-like NTP transferase" evidence="7">
    <location>
        <begin position="4"/>
        <end position="132"/>
    </location>
</feature>
<evidence type="ECO:0000313" key="8">
    <source>
        <dbReference type="EMBL" id="SES33009.1"/>
    </source>
</evidence>
<dbReference type="Gene3D" id="2.160.10.10">
    <property type="entry name" value="Hexapeptide repeat proteins"/>
    <property type="match status" value="1"/>
</dbReference>
<dbReference type="InterPro" id="IPR029044">
    <property type="entry name" value="Nucleotide-diphossugar_trans"/>
</dbReference>
<dbReference type="Gene3D" id="3.90.550.10">
    <property type="entry name" value="Spore Coat Polysaccharide Biosynthesis Protein SpsA, Chain A"/>
    <property type="match status" value="1"/>
</dbReference>
<dbReference type="GO" id="GO:0019134">
    <property type="term" value="F:glucosamine-1-phosphate N-acetyltransferase activity"/>
    <property type="evidence" value="ECO:0007669"/>
    <property type="project" value="UniProtKB-EC"/>
</dbReference>
<dbReference type="InterPro" id="IPR050065">
    <property type="entry name" value="GlmU-like"/>
</dbReference>